<reference evidence="1 2" key="2">
    <citation type="journal article" date="2013" name="Plant Cell Physiol.">
        <title>Rice Annotation Project Database (RAP-DB): an integrative and interactive database for rice genomics.</title>
        <authorList>
            <person name="Sakai H."/>
            <person name="Lee S.S."/>
            <person name="Tanaka T."/>
            <person name="Numa H."/>
            <person name="Kim J."/>
            <person name="Kawahara Y."/>
            <person name="Wakimoto H."/>
            <person name="Yang C.C."/>
            <person name="Iwamoto M."/>
            <person name="Abe T."/>
            <person name="Yamada Y."/>
            <person name="Muto A."/>
            <person name="Inokuchi H."/>
            <person name="Ikemura T."/>
            <person name="Matsumoto T."/>
            <person name="Sasaki T."/>
            <person name="Itoh T."/>
        </authorList>
    </citation>
    <scope>NUCLEOTIDE SEQUENCE [LARGE SCALE GENOMIC DNA]</scope>
    <source>
        <strain evidence="2">cv. Nipponbare</strain>
    </source>
</reference>
<dbReference type="InParanoid" id="A0A0P0XJ35"/>
<organism evidence="1 2">
    <name type="scientific">Oryza sativa subsp. japonica</name>
    <name type="common">Rice</name>
    <dbReference type="NCBI Taxonomy" id="39947"/>
    <lineage>
        <taxon>Eukaryota</taxon>
        <taxon>Viridiplantae</taxon>
        <taxon>Streptophyta</taxon>
        <taxon>Embryophyta</taxon>
        <taxon>Tracheophyta</taxon>
        <taxon>Spermatophyta</taxon>
        <taxon>Magnoliopsida</taxon>
        <taxon>Liliopsida</taxon>
        <taxon>Poales</taxon>
        <taxon>Poaceae</taxon>
        <taxon>BOP clade</taxon>
        <taxon>Oryzoideae</taxon>
        <taxon>Oryzeae</taxon>
        <taxon>Oryzinae</taxon>
        <taxon>Oryza</taxon>
        <taxon>Oryza sativa</taxon>
    </lineage>
</organism>
<sequence>MRTTTVTAPTSSGNGSFGNDACLAASLDSNSSSSSCFLRFSSSSCFCFAIAASLSAAASNLRSSASCSAFNSFSRSASRDARYSSLYLLLP</sequence>
<gene>
    <name evidence="1" type="ordered locus">Os08g0546467</name>
    <name evidence="1" type="ORF">OSNPB_080546467</name>
</gene>
<evidence type="ECO:0000313" key="1">
    <source>
        <dbReference type="EMBL" id="BAT06543.1"/>
    </source>
</evidence>
<dbReference type="Gramene" id="Os08t0546467-00">
    <property type="protein sequence ID" value="Os08t0546467-00"/>
    <property type="gene ID" value="Os08g0546467"/>
</dbReference>
<dbReference type="PaxDb" id="39947-A0A0P0XJ35"/>
<keyword evidence="2" id="KW-1185">Reference proteome</keyword>
<protein>
    <submittedName>
        <fullName evidence="1">Os08g0546467 protein</fullName>
    </submittedName>
</protein>
<accession>A0A0P0XJ35</accession>
<name>A0A0P0XJ35_ORYSJ</name>
<proteinExistence type="predicted"/>
<evidence type="ECO:0000313" key="2">
    <source>
        <dbReference type="Proteomes" id="UP000059680"/>
    </source>
</evidence>
<reference evidence="1 2" key="3">
    <citation type="journal article" date="2013" name="Rice">
        <title>Improvement of the Oryza sativa Nipponbare reference genome using next generation sequence and optical map data.</title>
        <authorList>
            <person name="Kawahara Y."/>
            <person name="de la Bastide M."/>
            <person name="Hamilton J.P."/>
            <person name="Kanamori H."/>
            <person name="McCombie W.R."/>
            <person name="Ouyang S."/>
            <person name="Schwartz D.C."/>
            <person name="Tanaka T."/>
            <person name="Wu J."/>
            <person name="Zhou S."/>
            <person name="Childs K.L."/>
            <person name="Davidson R.M."/>
            <person name="Lin H."/>
            <person name="Quesada-Ocampo L."/>
            <person name="Vaillancourt B."/>
            <person name="Sakai H."/>
            <person name="Lee S.S."/>
            <person name="Kim J."/>
            <person name="Numa H."/>
            <person name="Itoh T."/>
            <person name="Buell C.R."/>
            <person name="Matsumoto T."/>
        </authorList>
    </citation>
    <scope>NUCLEOTIDE SEQUENCE [LARGE SCALE GENOMIC DNA]</scope>
    <source>
        <strain evidence="2">cv. Nipponbare</strain>
    </source>
</reference>
<dbReference type="Proteomes" id="UP000059680">
    <property type="component" value="Chromosome 8"/>
</dbReference>
<dbReference type="EMBL" id="AP014964">
    <property type="protein sequence ID" value="BAT06543.1"/>
    <property type="molecule type" value="Genomic_DNA"/>
</dbReference>
<reference evidence="2" key="1">
    <citation type="journal article" date="2005" name="Nature">
        <title>The map-based sequence of the rice genome.</title>
        <authorList>
            <consortium name="International rice genome sequencing project (IRGSP)"/>
            <person name="Matsumoto T."/>
            <person name="Wu J."/>
            <person name="Kanamori H."/>
            <person name="Katayose Y."/>
            <person name="Fujisawa M."/>
            <person name="Namiki N."/>
            <person name="Mizuno H."/>
            <person name="Yamamoto K."/>
            <person name="Antonio B.A."/>
            <person name="Baba T."/>
            <person name="Sakata K."/>
            <person name="Nagamura Y."/>
            <person name="Aoki H."/>
            <person name="Arikawa K."/>
            <person name="Arita K."/>
            <person name="Bito T."/>
            <person name="Chiden Y."/>
            <person name="Fujitsuka N."/>
            <person name="Fukunaka R."/>
            <person name="Hamada M."/>
            <person name="Harada C."/>
            <person name="Hayashi A."/>
            <person name="Hijishita S."/>
            <person name="Honda M."/>
            <person name="Hosokawa S."/>
            <person name="Ichikawa Y."/>
            <person name="Idonuma A."/>
            <person name="Iijima M."/>
            <person name="Ikeda M."/>
            <person name="Ikeno M."/>
            <person name="Ito K."/>
            <person name="Ito S."/>
            <person name="Ito T."/>
            <person name="Ito Y."/>
            <person name="Ito Y."/>
            <person name="Iwabuchi A."/>
            <person name="Kamiya K."/>
            <person name="Karasawa W."/>
            <person name="Kurita K."/>
            <person name="Katagiri S."/>
            <person name="Kikuta A."/>
            <person name="Kobayashi H."/>
            <person name="Kobayashi N."/>
            <person name="Machita K."/>
            <person name="Maehara T."/>
            <person name="Masukawa M."/>
            <person name="Mizubayashi T."/>
            <person name="Mukai Y."/>
            <person name="Nagasaki H."/>
            <person name="Nagata Y."/>
            <person name="Naito S."/>
            <person name="Nakashima M."/>
            <person name="Nakama Y."/>
            <person name="Nakamichi Y."/>
            <person name="Nakamura M."/>
            <person name="Meguro A."/>
            <person name="Negishi M."/>
            <person name="Ohta I."/>
            <person name="Ohta T."/>
            <person name="Okamoto M."/>
            <person name="Ono N."/>
            <person name="Saji S."/>
            <person name="Sakaguchi M."/>
            <person name="Sakai K."/>
            <person name="Shibata M."/>
            <person name="Shimokawa T."/>
            <person name="Song J."/>
            <person name="Takazaki Y."/>
            <person name="Terasawa K."/>
            <person name="Tsugane M."/>
            <person name="Tsuji K."/>
            <person name="Ueda S."/>
            <person name="Waki K."/>
            <person name="Yamagata H."/>
            <person name="Yamamoto M."/>
            <person name="Yamamoto S."/>
            <person name="Yamane H."/>
            <person name="Yoshiki S."/>
            <person name="Yoshihara R."/>
            <person name="Yukawa K."/>
            <person name="Zhong H."/>
            <person name="Yano M."/>
            <person name="Yuan Q."/>
            <person name="Ouyang S."/>
            <person name="Liu J."/>
            <person name="Jones K.M."/>
            <person name="Gansberger K."/>
            <person name="Moffat K."/>
            <person name="Hill J."/>
            <person name="Bera J."/>
            <person name="Fadrosh D."/>
            <person name="Jin S."/>
            <person name="Johri S."/>
            <person name="Kim M."/>
            <person name="Overton L."/>
            <person name="Reardon M."/>
            <person name="Tsitrin T."/>
            <person name="Vuong H."/>
            <person name="Weaver B."/>
            <person name="Ciecko A."/>
            <person name="Tallon L."/>
            <person name="Jackson J."/>
            <person name="Pai G."/>
            <person name="Aken S.V."/>
            <person name="Utterback T."/>
            <person name="Reidmuller S."/>
            <person name="Feldblyum T."/>
            <person name="Hsiao J."/>
            <person name="Zismann V."/>
            <person name="Iobst S."/>
            <person name="de Vazeille A.R."/>
            <person name="Buell C.R."/>
            <person name="Ying K."/>
            <person name="Li Y."/>
            <person name="Lu T."/>
            <person name="Huang Y."/>
            <person name="Zhao Q."/>
            <person name="Feng Q."/>
            <person name="Zhang L."/>
            <person name="Zhu J."/>
            <person name="Weng Q."/>
            <person name="Mu J."/>
            <person name="Lu Y."/>
            <person name="Fan D."/>
            <person name="Liu Y."/>
            <person name="Guan J."/>
            <person name="Zhang Y."/>
            <person name="Yu S."/>
            <person name="Liu X."/>
            <person name="Zhang Y."/>
            <person name="Hong G."/>
            <person name="Han B."/>
            <person name="Choisne N."/>
            <person name="Demange N."/>
            <person name="Orjeda G."/>
            <person name="Samain S."/>
            <person name="Cattolico L."/>
            <person name="Pelletier E."/>
            <person name="Couloux A."/>
            <person name="Segurens B."/>
            <person name="Wincker P."/>
            <person name="D'Hont A."/>
            <person name="Scarpelli C."/>
            <person name="Weissenbach J."/>
            <person name="Salanoubat M."/>
            <person name="Quetier F."/>
            <person name="Yu Y."/>
            <person name="Kim H.R."/>
            <person name="Rambo T."/>
            <person name="Currie J."/>
            <person name="Collura K."/>
            <person name="Luo M."/>
            <person name="Yang T."/>
            <person name="Ammiraju J.S.S."/>
            <person name="Engler F."/>
            <person name="Soderlund C."/>
            <person name="Wing R.A."/>
            <person name="Palmer L.E."/>
            <person name="de la Bastide M."/>
            <person name="Spiegel L."/>
            <person name="Nascimento L."/>
            <person name="Zutavern T."/>
            <person name="O'Shaughnessy A."/>
            <person name="Dike S."/>
            <person name="Dedhia N."/>
            <person name="Preston R."/>
            <person name="Balija V."/>
            <person name="McCombie W.R."/>
            <person name="Chow T."/>
            <person name="Chen H."/>
            <person name="Chung M."/>
            <person name="Chen C."/>
            <person name="Shaw J."/>
            <person name="Wu H."/>
            <person name="Hsiao K."/>
            <person name="Chao Y."/>
            <person name="Chu M."/>
            <person name="Cheng C."/>
            <person name="Hour A."/>
            <person name="Lee P."/>
            <person name="Lin S."/>
            <person name="Lin Y."/>
            <person name="Liou J."/>
            <person name="Liu S."/>
            <person name="Hsing Y."/>
            <person name="Raghuvanshi S."/>
            <person name="Mohanty A."/>
            <person name="Bharti A.K."/>
            <person name="Gaur A."/>
            <person name="Gupta V."/>
            <person name="Kumar D."/>
            <person name="Ravi V."/>
            <person name="Vij S."/>
            <person name="Kapur A."/>
            <person name="Khurana P."/>
            <person name="Khurana P."/>
            <person name="Khurana J.P."/>
            <person name="Tyagi A.K."/>
            <person name="Gaikwad K."/>
            <person name="Singh A."/>
            <person name="Dalal V."/>
            <person name="Srivastava S."/>
            <person name="Dixit A."/>
            <person name="Pal A.K."/>
            <person name="Ghazi I.A."/>
            <person name="Yadav M."/>
            <person name="Pandit A."/>
            <person name="Bhargava A."/>
            <person name="Sureshbabu K."/>
            <person name="Batra K."/>
            <person name="Sharma T.R."/>
            <person name="Mohapatra T."/>
            <person name="Singh N.K."/>
            <person name="Messing J."/>
            <person name="Nelson A.B."/>
            <person name="Fuks G."/>
            <person name="Kavchok S."/>
            <person name="Keizer G."/>
            <person name="Linton E."/>
            <person name="Llaca V."/>
            <person name="Song R."/>
            <person name="Tanyolac B."/>
            <person name="Young S."/>
            <person name="Ho-Il K."/>
            <person name="Hahn J.H."/>
            <person name="Sangsakoo G."/>
            <person name="Vanavichit A."/>
            <person name="de Mattos Luiz.A.T."/>
            <person name="Zimmer P.D."/>
            <person name="Malone G."/>
            <person name="Dellagostin O."/>
            <person name="de Oliveira A.C."/>
            <person name="Bevan M."/>
            <person name="Bancroft I."/>
            <person name="Minx P."/>
            <person name="Cordum H."/>
            <person name="Wilson R."/>
            <person name="Cheng Z."/>
            <person name="Jin W."/>
            <person name="Jiang J."/>
            <person name="Leong S.A."/>
            <person name="Iwama H."/>
            <person name="Gojobori T."/>
            <person name="Itoh T."/>
            <person name="Niimura Y."/>
            <person name="Fujii Y."/>
            <person name="Habara T."/>
            <person name="Sakai H."/>
            <person name="Sato Y."/>
            <person name="Wilson G."/>
            <person name="Kumar K."/>
            <person name="McCouch S."/>
            <person name="Juretic N."/>
            <person name="Hoen D."/>
            <person name="Wright S."/>
            <person name="Bruskiewich R."/>
            <person name="Bureau T."/>
            <person name="Miyao A."/>
            <person name="Hirochika H."/>
            <person name="Nishikawa T."/>
            <person name="Kadowaki K."/>
            <person name="Sugiura M."/>
            <person name="Burr B."/>
            <person name="Sasaki T."/>
        </authorList>
    </citation>
    <scope>NUCLEOTIDE SEQUENCE [LARGE SCALE GENOMIC DNA]</scope>
    <source>
        <strain evidence="2">cv. Nipponbare</strain>
    </source>
</reference>
<dbReference type="AlphaFoldDB" id="A0A0P0XJ35"/>